<feature type="domain" description="Pyruvate phosphate dikinase AMP/ATP-binding" evidence="2">
    <location>
        <begin position="72"/>
        <end position="302"/>
    </location>
</feature>
<feature type="domain" description="Pyruvate phosphate dikinase AMP/ATP-binding" evidence="2">
    <location>
        <begin position="28"/>
        <end position="61"/>
    </location>
</feature>
<dbReference type="PANTHER" id="PTHR43615">
    <property type="entry name" value="PHOSPHOENOLPYRUVATE SYNTHASE-RELATED"/>
    <property type="match status" value="1"/>
</dbReference>
<dbReference type="RefSeq" id="WP_253885195.1">
    <property type="nucleotide sequence ID" value="NZ_BAAAVB010000006.1"/>
</dbReference>
<keyword evidence="4" id="KW-1185">Reference proteome</keyword>
<evidence type="ECO:0000313" key="4">
    <source>
        <dbReference type="Proteomes" id="UP001205185"/>
    </source>
</evidence>
<name>A0ABT1I6L0_9PSEU</name>
<dbReference type="InterPro" id="IPR051549">
    <property type="entry name" value="PEP_Utilizing_Enz"/>
</dbReference>
<dbReference type="Gene3D" id="3.30.1490.20">
    <property type="entry name" value="ATP-grasp fold, A domain"/>
    <property type="match status" value="2"/>
</dbReference>
<evidence type="ECO:0000259" key="2">
    <source>
        <dbReference type="Pfam" id="PF01326"/>
    </source>
</evidence>
<dbReference type="InterPro" id="IPR008279">
    <property type="entry name" value="PEP-util_enz_mobile_dom"/>
</dbReference>
<sequence length="822" mass="86856">MTDPIQDTRSTTEVMVLALDDPAADLLAVGGKGAALARLARAGLPVPPGFHITTAAYRAFLFPDTRLGDPAAFIRSAMPPSVATAVEQAYAALGGGAVAVRSSATAEDLADLSFAGQHDSFLGVVGTAAVLDAVRRCWASLWTDRAVAYRARHGVSEDGLALAVVVQRMVRATAAGVLFTANPLSGDPGESVVNAAWGLGEAVVGGRVTPDVYVVAGGGEVRREIADKVVMTVPTAAGAEDVPVPEPLRRAAALDTGQVLDLVDLGARVRELYGVDVDIEWARHAGGFALLQARPITTQAAEVWNDTLSGDYLWSSANLGEAIPSVMTPATWSLVRSMPAPALGPHPSKGNIGGRGYLNLSVPLAVGSALGLGRPARRAVGRLFGRIPGDVEVPPLPMGRWEVLRAAARAAIPFARQGRDFRRRLPELLARTPGRCAALRERIARTGSAGELLALWRSDVDTLLRVDCATLDAGGRTARAGERIAARLRRIAPEDADLLTTGLHNAEDGLASLGPLLGLARLRAGEIDRETYARQWGHRCADEYEVSVPRPLEDPAWIDRALAAPGDPLALLDRQDEARERAWERFAAAHPRRAPGVRRALDRAAEVGRGRERARSEMVRTFSVFRAFIVRAGELTGHGDDLFMLPIEDILIVLTGDDAPLKAIPARKAAYRLYRSLPPYPTLISGRFDPVAWAATARETVGEGVITGFPGMPGVISGIARVVSTLEAAEALQEGEVLVAPSTNVGWTPMFPRAAAIVTDVGAPLSHAAVVARELGIPAVVGCGDATSRLRTGDLVRVDGARGTVELTEQPGDGHDAPEDNN</sequence>
<dbReference type="SUPFAM" id="SSF56059">
    <property type="entry name" value="Glutathione synthetase ATP-binding domain-like"/>
    <property type="match status" value="1"/>
</dbReference>
<dbReference type="PANTHER" id="PTHR43615:SF1">
    <property type="entry name" value="PPDK_N DOMAIN-CONTAINING PROTEIN"/>
    <property type="match status" value="1"/>
</dbReference>
<dbReference type="InterPro" id="IPR036637">
    <property type="entry name" value="Phosphohistidine_dom_sf"/>
</dbReference>
<dbReference type="SUPFAM" id="SSF52009">
    <property type="entry name" value="Phosphohistidine domain"/>
    <property type="match status" value="1"/>
</dbReference>
<evidence type="ECO:0000313" key="3">
    <source>
        <dbReference type="EMBL" id="MCP2268270.1"/>
    </source>
</evidence>
<dbReference type="Pfam" id="PF00391">
    <property type="entry name" value="PEP-utilizers"/>
    <property type="match status" value="1"/>
</dbReference>
<dbReference type="EMBL" id="JAMTCO010000002">
    <property type="protein sequence ID" value="MCP2268270.1"/>
    <property type="molecule type" value="Genomic_DNA"/>
</dbReference>
<dbReference type="InterPro" id="IPR002192">
    <property type="entry name" value="PPDK_AMP/ATP-bd"/>
</dbReference>
<keyword evidence="3" id="KW-0670">Pyruvate</keyword>
<organism evidence="3 4">
    <name type="scientific">Actinokineospora diospyrosa</name>
    <dbReference type="NCBI Taxonomy" id="103728"/>
    <lineage>
        <taxon>Bacteria</taxon>
        <taxon>Bacillati</taxon>
        <taxon>Actinomycetota</taxon>
        <taxon>Actinomycetes</taxon>
        <taxon>Pseudonocardiales</taxon>
        <taxon>Pseudonocardiaceae</taxon>
        <taxon>Actinokineospora</taxon>
    </lineage>
</organism>
<gene>
    <name evidence="3" type="ORF">LV75_000756</name>
</gene>
<evidence type="ECO:0000259" key="1">
    <source>
        <dbReference type="Pfam" id="PF00391"/>
    </source>
</evidence>
<dbReference type="Gene3D" id="3.30.470.20">
    <property type="entry name" value="ATP-grasp fold, B domain"/>
    <property type="match status" value="1"/>
</dbReference>
<protein>
    <submittedName>
        <fullName evidence="3">Pyruvate, water dikinase</fullName>
    </submittedName>
</protein>
<feature type="domain" description="PEP-utilising enzyme mobile" evidence="1">
    <location>
        <begin position="732"/>
        <end position="803"/>
    </location>
</feature>
<reference evidence="3 4" key="1">
    <citation type="submission" date="2022-06" db="EMBL/GenBank/DDBJ databases">
        <title>Genomic Encyclopedia of Archaeal and Bacterial Type Strains, Phase II (KMG-II): from individual species to whole genera.</title>
        <authorList>
            <person name="Goeker M."/>
        </authorList>
    </citation>
    <scope>NUCLEOTIDE SEQUENCE [LARGE SCALE GENOMIC DNA]</scope>
    <source>
        <strain evidence="3 4">DSM 44255</strain>
    </source>
</reference>
<dbReference type="Proteomes" id="UP001205185">
    <property type="component" value="Unassembled WGS sequence"/>
</dbReference>
<comment type="caution">
    <text evidence="3">The sequence shown here is derived from an EMBL/GenBank/DDBJ whole genome shotgun (WGS) entry which is preliminary data.</text>
</comment>
<proteinExistence type="predicted"/>
<dbReference type="Gene3D" id="3.50.30.10">
    <property type="entry name" value="Phosphohistidine domain"/>
    <property type="match status" value="1"/>
</dbReference>
<dbReference type="InterPro" id="IPR013815">
    <property type="entry name" value="ATP_grasp_subdomain_1"/>
</dbReference>
<dbReference type="Pfam" id="PF01326">
    <property type="entry name" value="PPDK_N"/>
    <property type="match status" value="2"/>
</dbReference>
<accession>A0ABT1I6L0</accession>